<name>A0A834HK16_RHYFE</name>
<dbReference type="EMBL" id="JAACXV010020414">
    <property type="protein sequence ID" value="KAF7263615.1"/>
    <property type="molecule type" value="Genomic_DNA"/>
</dbReference>
<gene>
    <name evidence="1" type="ORF">GWI33_001600</name>
</gene>
<dbReference type="AlphaFoldDB" id="A0A834HK16"/>
<sequence length="79" mass="9068">MNILENKKVQRQLQTSLNMNRAQIHSELSPLQFRKDVEKKIKSVLRIINGLTKPSISPGKPLSSSELQYTFDDIINECN</sequence>
<accession>A0A834HK16</accession>
<comment type="caution">
    <text evidence="1">The sequence shown here is derived from an EMBL/GenBank/DDBJ whole genome shotgun (WGS) entry which is preliminary data.</text>
</comment>
<evidence type="ECO:0000313" key="2">
    <source>
        <dbReference type="Proteomes" id="UP000625711"/>
    </source>
</evidence>
<proteinExistence type="predicted"/>
<keyword evidence="2" id="KW-1185">Reference proteome</keyword>
<organism evidence="1 2">
    <name type="scientific">Rhynchophorus ferrugineus</name>
    <name type="common">Red palm weevil</name>
    <name type="synonym">Curculio ferrugineus</name>
    <dbReference type="NCBI Taxonomy" id="354439"/>
    <lineage>
        <taxon>Eukaryota</taxon>
        <taxon>Metazoa</taxon>
        <taxon>Ecdysozoa</taxon>
        <taxon>Arthropoda</taxon>
        <taxon>Hexapoda</taxon>
        <taxon>Insecta</taxon>
        <taxon>Pterygota</taxon>
        <taxon>Neoptera</taxon>
        <taxon>Endopterygota</taxon>
        <taxon>Coleoptera</taxon>
        <taxon>Polyphaga</taxon>
        <taxon>Cucujiformia</taxon>
        <taxon>Curculionidae</taxon>
        <taxon>Dryophthorinae</taxon>
        <taxon>Rhynchophorus</taxon>
    </lineage>
</organism>
<reference evidence="1" key="1">
    <citation type="submission" date="2020-08" db="EMBL/GenBank/DDBJ databases">
        <title>Genome sequencing and assembly of the red palm weevil Rhynchophorus ferrugineus.</title>
        <authorList>
            <person name="Dias G.B."/>
            <person name="Bergman C.M."/>
            <person name="Manee M."/>
        </authorList>
    </citation>
    <scope>NUCLEOTIDE SEQUENCE</scope>
    <source>
        <strain evidence="1">AA-2017</strain>
        <tissue evidence="1">Whole larva</tissue>
    </source>
</reference>
<evidence type="ECO:0000313" key="1">
    <source>
        <dbReference type="EMBL" id="KAF7263615.1"/>
    </source>
</evidence>
<dbReference type="Proteomes" id="UP000625711">
    <property type="component" value="Unassembled WGS sequence"/>
</dbReference>
<protein>
    <submittedName>
        <fullName evidence="1">Uncharacterized protein</fullName>
    </submittedName>
</protein>